<evidence type="ECO:0000313" key="10">
    <source>
        <dbReference type="EMBL" id="KPL79021.1"/>
    </source>
</evidence>
<proteinExistence type="predicted"/>
<comment type="subcellular location">
    <subcellularLocation>
        <location evidence="1">Membrane</location>
        <topology evidence="1">Single-pass membrane protein</topology>
    </subcellularLocation>
</comment>
<gene>
    <name evidence="10" type="ORF">ADN00_03780</name>
</gene>
<dbReference type="PRINTS" id="PR01506">
    <property type="entry name" value="TATBPROTEIN"/>
</dbReference>
<dbReference type="RefSeq" id="WP_075061631.1">
    <property type="nucleotide sequence ID" value="NZ_LGCL01000015.1"/>
</dbReference>
<evidence type="ECO:0000313" key="11">
    <source>
        <dbReference type="Proteomes" id="UP000050417"/>
    </source>
</evidence>
<dbReference type="Proteomes" id="UP000050417">
    <property type="component" value="Unassembled WGS sequence"/>
</dbReference>
<evidence type="ECO:0000256" key="6">
    <source>
        <dbReference type="ARBA" id="ARBA00023010"/>
    </source>
</evidence>
<evidence type="ECO:0000256" key="3">
    <source>
        <dbReference type="ARBA" id="ARBA00022692"/>
    </source>
</evidence>
<evidence type="ECO:0000256" key="1">
    <source>
        <dbReference type="ARBA" id="ARBA00004167"/>
    </source>
</evidence>
<evidence type="ECO:0000256" key="8">
    <source>
        <dbReference type="SAM" id="Coils"/>
    </source>
</evidence>
<organism evidence="10 11">
    <name type="scientific">Ornatilinea apprima</name>
    <dbReference type="NCBI Taxonomy" id="1134406"/>
    <lineage>
        <taxon>Bacteria</taxon>
        <taxon>Bacillati</taxon>
        <taxon>Chloroflexota</taxon>
        <taxon>Anaerolineae</taxon>
        <taxon>Anaerolineales</taxon>
        <taxon>Anaerolineaceae</taxon>
        <taxon>Ornatilinea</taxon>
    </lineage>
</organism>
<evidence type="ECO:0000256" key="7">
    <source>
        <dbReference type="ARBA" id="ARBA00023136"/>
    </source>
</evidence>
<keyword evidence="7 9" id="KW-0472">Membrane</keyword>
<evidence type="ECO:0000256" key="4">
    <source>
        <dbReference type="ARBA" id="ARBA00022927"/>
    </source>
</evidence>
<keyword evidence="6" id="KW-0811">Translocation</keyword>
<dbReference type="GO" id="GO:0016020">
    <property type="term" value="C:membrane"/>
    <property type="evidence" value="ECO:0007669"/>
    <property type="project" value="UniProtKB-SubCell"/>
</dbReference>
<dbReference type="InterPro" id="IPR003369">
    <property type="entry name" value="TatA/B/E"/>
</dbReference>
<evidence type="ECO:0000256" key="5">
    <source>
        <dbReference type="ARBA" id="ARBA00022989"/>
    </source>
</evidence>
<keyword evidence="2" id="KW-0813">Transport</keyword>
<evidence type="ECO:0000256" key="9">
    <source>
        <dbReference type="SAM" id="Phobius"/>
    </source>
</evidence>
<keyword evidence="4" id="KW-0653">Protein transport</keyword>
<dbReference type="Pfam" id="PF02416">
    <property type="entry name" value="TatA_B_E"/>
    <property type="match status" value="1"/>
</dbReference>
<dbReference type="PANTHER" id="PTHR33162:SF1">
    <property type="entry name" value="SEC-INDEPENDENT PROTEIN TRANSLOCASE PROTEIN TATA, CHLOROPLASTIC"/>
    <property type="match status" value="1"/>
</dbReference>
<evidence type="ECO:0000256" key="2">
    <source>
        <dbReference type="ARBA" id="ARBA00022448"/>
    </source>
</evidence>
<dbReference type="STRING" id="1134406.ADN00_03780"/>
<keyword evidence="5 9" id="KW-1133">Transmembrane helix</keyword>
<feature type="coiled-coil region" evidence="8">
    <location>
        <begin position="63"/>
        <end position="90"/>
    </location>
</feature>
<feature type="transmembrane region" description="Helical" evidence="9">
    <location>
        <begin position="6"/>
        <end position="23"/>
    </location>
</feature>
<accession>A0A0P6X7K7</accession>
<dbReference type="GO" id="GO:0015031">
    <property type="term" value="P:protein transport"/>
    <property type="evidence" value="ECO:0007669"/>
    <property type="project" value="UniProtKB-KW"/>
</dbReference>
<keyword evidence="3 9" id="KW-0812">Transmembrane</keyword>
<sequence length="100" mass="11448">MQLFNIGFLEIIFILLLAVVVLGPKDLAKTGRELGKFIRRVTRSDLWNSLQDTYYEVENLPRKLAEEAGADEMRREVEKIKQQAEGLFKEDESPPAADQP</sequence>
<protein>
    <recommendedName>
        <fullName evidence="12">Translocase</fullName>
    </recommendedName>
</protein>
<evidence type="ECO:0008006" key="12">
    <source>
        <dbReference type="Google" id="ProtNLM"/>
    </source>
</evidence>
<reference evidence="10 11" key="1">
    <citation type="submission" date="2015-07" db="EMBL/GenBank/DDBJ databases">
        <title>Genome sequence of Ornatilinea apprima DSM 23815.</title>
        <authorList>
            <person name="Hemp J."/>
            <person name="Ward L.M."/>
            <person name="Pace L.A."/>
            <person name="Fischer W.W."/>
        </authorList>
    </citation>
    <scope>NUCLEOTIDE SEQUENCE [LARGE SCALE GENOMIC DNA]</scope>
    <source>
        <strain evidence="10 11">P3M-1</strain>
    </source>
</reference>
<comment type="caution">
    <text evidence="10">The sequence shown here is derived from an EMBL/GenBank/DDBJ whole genome shotgun (WGS) entry which is preliminary data.</text>
</comment>
<dbReference type="EMBL" id="LGCL01000015">
    <property type="protein sequence ID" value="KPL79021.1"/>
    <property type="molecule type" value="Genomic_DNA"/>
</dbReference>
<dbReference type="Gene3D" id="1.20.5.3310">
    <property type="match status" value="1"/>
</dbReference>
<name>A0A0P6X7K7_9CHLR</name>
<dbReference type="OrthoDB" id="166900at2"/>
<dbReference type="AlphaFoldDB" id="A0A0P6X7K7"/>
<keyword evidence="11" id="KW-1185">Reference proteome</keyword>
<dbReference type="PANTHER" id="PTHR33162">
    <property type="entry name" value="SEC-INDEPENDENT PROTEIN TRANSLOCASE PROTEIN TATA, CHLOROPLASTIC"/>
    <property type="match status" value="1"/>
</dbReference>
<keyword evidence="8" id="KW-0175">Coiled coil</keyword>